<gene>
    <name evidence="5" type="ORF">MNBD_UNCLBAC01-67</name>
</gene>
<dbReference type="PANTHER" id="PTHR34354">
    <property type="entry name" value="NADPH-DEPENDENT 7-CYANO-7-DEAZAGUANINE REDUCTASE"/>
    <property type="match status" value="1"/>
</dbReference>
<dbReference type="InterPro" id="IPR050084">
    <property type="entry name" value="NADPH_dep_7-cyano-7-deazaG_red"/>
</dbReference>
<dbReference type="InterPro" id="IPR043133">
    <property type="entry name" value="GTP-CH-I_C/QueF"/>
</dbReference>
<protein>
    <submittedName>
        <fullName evidence="5">NADPH-dependent 7-cyano-7-deazaguanine reductase</fullName>
        <ecNumber evidence="5">1.7.1.13</ecNumber>
    </submittedName>
</protein>
<evidence type="ECO:0000256" key="3">
    <source>
        <dbReference type="ARBA" id="ARBA00022857"/>
    </source>
</evidence>
<dbReference type="EMBL" id="UOGJ01000099">
    <property type="protein sequence ID" value="VAX36513.1"/>
    <property type="molecule type" value="Genomic_DNA"/>
</dbReference>
<dbReference type="InterPro" id="IPR016856">
    <property type="entry name" value="QueF_type1"/>
</dbReference>
<reference evidence="5" key="1">
    <citation type="submission" date="2018-06" db="EMBL/GenBank/DDBJ databases">
        <authorList>
            <person name="Zhirakovskaya E."/>
        </authorList>
    </citation>
    <scope>NUCLEOTIDE SEQUENCE</scope>
</reference>
<dbReference type="NCBIfam" id="TIGR03139">
    <property type="entry name" value="QueF-II"/>
    <property type="match status" value="1"/>
</dbReference>
<evidence type="ECO:0000256" key="4">
    <source>
        <dbReference type="ARBA" id="ARBA00023002"/>
    </source>
</evidence>
<dbReference type="GO" id="GO:0008616">
    <property type="term" value="P:tRNA queuosine(34) biosynthetic process"/>
    <property type="evidence" value="ECO:0007669"/>
    <property type="project" value="UniProtKB-KW"/>
</dbReference>
<dbReference type="GO" id="GO:0033739">
    <property type="term" value="F:preQ1 synthase activity"/>
    <property type="evidence" value="ECO:0007669"/>
    <property type="project" value="UniProtKB-EC"/>
</dbReference>
<accession>A0A3B1DIB6</accession>
<name>A0A3B1DIB6_9ZZZZ</name>
<evidence type="ECO:0000256" key="1">
    <source>
        <dbReference type="ARBA" id="ARBA00022490"/>
    </source>
</evidence>
<evidence type="ECO:0000313" key="5">
    <source>
        <dbReference type="EMBL" id="VAX36513.1"/>
    </source>
</evidence>
<dbReference type="Pfam" id="PF14489">
    <property type="entry name" value="QueF"/>
    <property type="match status" value="1"/>
</dbReference>
<dbReference type="InterPro" id="IPR029500">
    <property type="entry name" value="QueF"/>
</dbReference>
<keyword evidence="2" id="KW-0671">Queuosine biosynthesis</keyword>
<dbReference type="PANTHER" id="PTHR34354:SF1">
    <property type="entry name" value="NADPH-DEPENDENT 7-CYANO-7-DEAZAGUANINE REDUCTASE"/>
    <property type="match status" value="1"/>
</dbReference>
<dbReference type="Gene3D" id="3.30.1130.10">
    <property type="match status" value="1"/>
</dbReference>
<dbReference type="SUPFAM" id="SSF55620">
    <property type="entry name" value="Tetrahydrobiopterin biosynthesis enzymes-like"/>
    <property type="match status" value="1"/>
</dbReference>
<dbReference type="PIRSF" id="PIRSF027377">
    <property type="entry name" value="Nitrile_oxidored_QueF"/>
    <property type="match status" value="1"/>
</dbReference>
<keyword evidence="3" id="KW-0521">NADP</keyword>
<proteinExistence type="inferred from homology"/>
<evidence type="ECO:0000256" key="2">
    <source>
        <dbReference type="ARBA" id="ARBA00022785"/>
    </source>
</evidence>
<keyword evidence="1" id="KW-0963">Cytoplasm</keyword>
<dbReference type="GO" id="GO:0005737">
    <property type="term" value="C:cytoplasm"/>
    <property type="evidence" value="ECO:0007669"/>
    <property type="project" value="InterPro"/>
</dbReference>
<keyword evidence="4 5" id="KW-0560">Oxidoreductase</keyword>
<dbReference type="AlphaFoldDB" id="A0A3B1DIB6"/>
<sequence>MKQKKSSYEDLQENILILKMPNIEVWDNKYADREYSIFLDIPECTCICPKTGLPDFMTIKLTYSPHKTCLELKSFKMYIVAYRDVGIFHEHLVNKILDDIVKACKPRWAKVEGIVSPRGGITTTAVAEYKKKKGK</sequence>
<organism evidence="5">
    <name type="scientific">hydrothermal vent metagenome</name>
    <dbReference type="NCBI Taxonomy" id="652676"/>
    <lineage>
        <taxon>unclassified sequences</taxon>
        <taxon>metagenomes</taxon>
        <taxon>ecological metagenomes</taxon>
    </lineage>
</organism>
<dbReference type="EC" id="1.7.1.13" evidence="5"/>
<dbReference type="HAMAP" id="MF_00818">
    <property type="entry name" value="QueF_type1"/>
    <property type="match status" value="1"/>
</dbReference>